<comment type="caution">
    <text evidence="1">The sequence shown here is derived from an EMBL/GenBank/DDBJ whole genome shotgun (WGS) entry which is preliminary data.</text>
</comment>
<evidence type="ECO:0000313" key="2">
    <source>
        <dbReference type="Proteomes" id="UP000193335"/>
    </source>
</evidence>
<name>A0A1Y2JZV0_BRAJP</name>
<evidence type="ECO:0000313" key="1">
    <source>
        <dbReference type="EMBL" id="OSJ36763.1"/>
    </source>
</evidence>
<sequence>MSLGPIGKSVVVQRLLAGESVTEYTSDGIEVRSSAGTDKTINEQCEYFERTKEPGNTIEISNVSRLIDARLANGML</sequence>
<organism evidence="1 2">
    <name type="scientific">Bradyrhizobium japonicum</name>
    <dbReference type="NCBI Taxonomy" id="375"/>
    <lineage>
        <taxon>Bacteria</taxon>
        <taxon>Pseudomonadati</taxon>
        <taxon>Pseudomonadota</taxon>
        <taxon>Alphaproteobacteria</taxon>
        <taxon>Hyphomicrobiales</taxon>
        <taxon>Nitrobacteraceae</taxon>
        <taxon>Bradyrhizobium</taxon>
    </lineage>
</organism>
<proteinExistence type="predicted"/>
<dbReference type="Proteomes" id="UP000193335">
    <property type="component" value="Unassembled WGS sequence"/>
</dbReference>
<dbReference type="EMBL" id="NAFL01000175">
    <property type="protein sequence ID" value="OSJ36763.1"/>
    <property type="molecule type" value="Genomic_DNA"/>
</dbReference>
<reference evidence="1 2" key="1">
    <citation type="submission" date="2017-03" db="EMBL/GenBank/DDBJ databases">
        <title>Whole genome sequences of fourteen strains of Bradyrhizobium canariense and one strain of Bradyrhizobium japonicum isolated from Lupinus (Papilionoideae: Genisteae) species in Algeria.</title>
        <authorList>
            <person name="Crovadore J."/>
            <person name="Chekireb D."/>
            <person name="Brachmann A."/>
            <person name="Chablais R."/>
            <person name="Cochard B."/>
            <person name="Lefort F."/>
        </authorList>
    </citation>
    <scope>NUCLEOTIDE SEQUENCE [LARGE SCALE GENOMIC DNA]</scope>
    <source>
        <strain evidence="1 2">UBMA197</strain>
    </source>
</reference>
<protein>
    <submittedName>
        <fullName evidence="1">Uncharacterized protein</fullName>
    </submittedName>
</protein>
<dbReference type="AlphaFoldDB" id="A0A1Y2JZV0"/>
<accession>A0A1Y2JZV0</accession>
<gene>
    <name evidence="1" type="ORF">BSZ19_02650</name>
</gene>